<sequence>MELAKIRNDMAEYNTRKEAYVNITAYIDKKLSKVRLFANSNYFDVVDIDVSGGTPKLYLSNNNVYHSRYEWAMDYSTDESTAITNELIGLLNMEFEFLTDHGIIAEIKASLAE</sequence>
<protein>
    <submittedName>
        <fullName evidence="1">Uncharacterized protein</fullName>
    </submittedName>
</protein>
<gene>
    <name evidence="1" type="ORF">AX774_g944</name>
</gene>
<proteinExistence type="predicted"/>
<dbReference type="AlphaFoldDB" id="A0A1R1PX68"/>
<dbReference type="Proteomes" id="UP000188320">
    <property type="component" value="Unassembled WGS sequence"/>
</dbReference>
<dbReference type="EMBL" id="LSSK01000074">
    <property type="protein sequence ID" value="OMH85512.1"/>
    <property type="molecule type" value="Genomic_DNA"/>
</dbReference>
<comment type="caution">
    <text evidence="1">The sequence shown here is derived from an EMBL/GenBank/DDBJ whole genome shotgun (WGS) entry which is preliminary data.</text>
</comment>
<keyword evidence="2" id="KW-1185">Reference proteome</keyword>
<name>A0A1R1PX68_ZANCU</name>
<reference evidence="2" key="1">
    <citation type="submission" date="2017-01" db="EMBL/GenBank/DDBJ databases">
        <authorList>
            <person name="Wang Y."/>
            <person name="White M."/>
            <person name="Kvist S."/>
            <person name="Moncalvo J.-M."/>
        </authorList>
    </citation>
    <scope>NUCLEOTIDE SEQUENCE [LARGE SCALE GENOMIC DNA]</scope>
    <source>
        <strain evidence="2">COL-18-3</strain>
    </source>
</reference>
<organism evidence="1 2">
    <name type="scientific">Zancudomyces culisetae</name>
    <name type="common">Gut fungus</name>
    <name type="synonym">Smittium culisetae</name>
    <dbReference type="NCBI Taxonomy" id="1213189"/>
    <lineage>
        <taxon>Eukaryota</taxon>
        <taxon>Fungi</taxon>
        <taxon>Fungi incertae sedis</taxon>
        <taxon>Zoopagomycota</taxon>
        <taxon>Kickxellomycotina</taxon>
        <taxon>Harpellomycetes</taxon>
        <taxon>Harpellales</taxon>
        <taxon>Legeriomycetaceae</taxon>
        <taxon>Zancudomyces</taxon>
    </lineage>
</organism>
<evidence type="ECO:0000313" key="1">
    <source>
        <dbReference type="EMBL" id="OMH85512.1"/>
    </source>
</evidence>
<evidence type="ECO:0000313" key="2">
    <source>
        <dbReference type="Proteomes" id="UP000188320"/>
    </source>
</evidence>
<accession>A0A1R1PX68</accession>